<protein>
    <submittedName>
        <fullName evidence="4">Serine hydrolase</fullName>
    </submittedName>
</protein>
<feature type="domain" description="Peptidase S12 Pab87-related C-terminal" evidence="3">
    <location>
        <begin position="419"/>
        <end position="518"/>
    </location>
</feature>
<reference evidence="4 5" key="1">
    <citation type="submission" date="2019-12" db="EMBL/GenBank/DDBJ databases">
        <authorList>
            <person name="Zhao J."/>
        </authorList>
    </citation>
    <scope>NUCLEOTIDE SEQUENCE [LARGE SCALE GENOMIC DNA]</scope>
    <source>
        <strain evidence="4 5">S-15</strain>
    </source>
</reference>
<proteinExistence type="predicted"/>
<dbReference type="Gene3D" id="3.40.710.10">
    <property type="entry name" value="DD-peptidase/beta-lactamase superfamily"/>
    <property type="match status" value="1"/>
</dbReference>
<evidence type="ECO:0000259" key="2">
    <source>
        <dbReference type="Pfam" id="PF00144"/>
    </source>
</evidence>
<dbReference type="SUPFAM" id="SSF56601">
    <property type="entry name" value="beta-lactamase/transpeptidase-like"/>
    <property type="match status" value="1"/>
</dbReference>
<feature type="signal peptide" evidence="1">
    <location>
        <begin position="1"/>
        <end position="20"/>
    </location>
</feature>
<feature type="domain" description="Beta-lactamase-related" evidence="2">
    <location>
        <begin position="47"/>
        <end position="373"/>
    </location>
</feature>
<accession>A0A6N9NMY0</accession>
<dbReference type="InterPro" id="IPR001466">
    <property type="entry name" value="Beta-lactam-related"/>
</dbReference>
<dbReference type="Proteomes" id="UP000470771">
    <property type="component" value="Unassembled WGS sequence"/>
</dbReference>
<evidence type="ECO:0000313" key="4">
    <source>
        <dbReference type="EMBL" id="NBG65925.1"/>
    </source>
</evidence>
<feature type="chain" id="PRO_5026781128" evidence="1">
    <location>
        <begin position="21"/>
        <end position="522"/>
    </location>
</feature>
<dbReference type="Pfam" id="PF00144">
    <property type="entry name" value="Beta-lactamase"/>
    <property type="match status" value="1"/>
</dbReference>
<keyword evidence="5" id="KW-1185">Reference proteome</keyword>
<organism evidence="4 5">
    <name type="scientific">Acidiluteibacter ferrifornacis</name>
    <dbReference type="NCBI Taxonomy" id="2692424"/>
    <lineage>
        <taxon>Bacteria</taxon>
        <taxon>Pseudomonadati</taxon>
        <taxon>Bacteroidota</taxon>
        <taxon>Flavobacteriia</taxon>
        <taxon>Flavobacteriales</taxon>
        <taxon>Cryomorphaceae</taxon>
        <taxon>Acidiluteibacter</taxon>
    </lineage>
</organism>
<dbReference type="Pfam" id="PF11954">
    <property type="entry name" value="DUF3471"/>
    <property type="match status" value="1"/>
</dbReference>
<evidence type="ECO:0000256" key="1">
    <source>
        <dbReference type="SAM" id="SignalP"/>
    </source>
</evidence>
<dbReference type="InterPro" id="IPR021860">
    <property type="entry name" value="Peptidase_S12_Pab87-rel_C"/>
</dbReference>
<dbReference type="AlphaFoldDB" id="A0A6N9NMY0"/>
<dbReference type="InterPro" id="IPR012338">
    <property type="entry name" value="Beta-lactam/transpept-like"/>
</dbReference>
<dbReference type="GO" id="GO:0016787">
    <property type="term" value="F:hydrolase activity"/>
    <property type="evidence" value="ECO:0007669"/>
    <property type="project" value="UniProtKB-KW"/>
</dbReference>
<evidence type="ECO:0000313" key="5">
    <source>
        <dbReference type="Proteomes" id="UP000470771"/>
    </source>
</evidence>
<dbReference type="InterPro" id="IPR050491">
    <property type="entry name" value="AmpC-like"/>
</dbReference>
<sequence length="522" mass="58963">MIKKISIALVFSFLSVVSVAQVARERVEDAPIDRNPSQVVKGEYAELDAYIREAFKNYGIAGMTVAIVKDQQIVFQNAYGLKNKETNTPMDVNAVFGIASLSKAFTAAAIGMLVDEGKLKWDDKVVDILPSFKLYDDYATQNFTVEDLLAHRSGYNTFDGDLLWYGTDYSRAEIMSRISKLPNKTSFRKEYGYNNIMFIVAGEVVAKVSGMSWDKFIETRFFGPLQMTTSKTSTNQFTKADNLAIPHVKGTASLFLNYDNSGGAAALNSSVMDLSNWLKMWINNGIFNGDTLLKSKTVRHILSLQTPQSVSSFEESNGIHFKGYGLGWFLFDYQGKKVAHHGGGLPGFISKIGFVPEENLGFVILTNDESSLPAALMYKILDEFLETKDAKDWADLYLGFSKRYEERLEKERLEKIEARNKKLKPSLNLEQYAGTYEDKMYGKAIVTFEKKSLKLTLVPAKQLFNSEMLPWEGDVFQIKFKDGFLPEGYVKFDVKEGMVKGFTIDLPNPDFHFYHLNFLKVK</sequence>
<keyword evidence="1" id="KW-0732">Signal</keyword>
<dbReference type="PANTHER" id="PTHR46825">
    <property type="entry name" value="D-ALANYL-D-ALANINE-CARBOXYPEPTIDASE/ENDOPEPTIDASE AMPH"/>
    <property type="match status" value="1"/>
</dbReference>
<dbReference type="RefSeq" id="WP_160632879.1">
    <property type="nucleotide sequence ID" value="NZ_WWNE01000006.1"/>
</dbReference>
<dbReference type="Gene3D" id="2.40.128.600">
    <property type="match status" value="1"/>
</dbReference>
<gene>
    <name evidence="4" type="ORF">GQN54_07320</name>
</gene>
<name>A0A6N9NMY0_9FLAO</name>
<keyword evidence="4" id="KW-0378">Hydrolase</keyword>
<dbReference type="PANTHER" id="PTHR46825:SF15">
    <property type="entry name" value="BETA-LACTAMASE-RELATED DOMAIN-CONTAINING PROTEIN"/>
    <property type="match status" value="1"/>
</dbReference>
<comment type="caution">
    <text evidence="4">The sequence shown here is derived from an EMBL/GenBank/DDBJ whole genome shotgun (WGS) entry which is preliminary data.</text>
</comment>
<evidence type="ECO:0000259" key="3">
    <source>
        <dbReference type="Pfam" id="PF11954"/>
    </source>
</evidence>
<dbReference type="EMBL" id="WWNE01000006">
    <property type="protein sequence ID" value="NBG65925.1"/>
    <property type="molecule type" value="Genomic_DNA"/>
</dbReference>